<dbReference type="SMART" id="SM00593">
    <property type="entry name" value="RUN"/>
    <property type="match status" value="1"/>
</dbReference>
<name>A0A1D1UNC3_RAMVA</name>
<reference evidence="4 5" key="1">
    <citation type="journal article" date="2016" name="Nat. Commun.">
        <title>Extremotolerant tardigrade genome and improved radiotolerance of human cultured cells by tardigrade-unique protein.</title>
        <authorList>
            <person name="Hashimoto T."/>
            <person name="Horikawa D.D."/>
            <person name="Saito Y."/>
            <person name="Kuwahara H."/>
            <person name="Kozuka-Hata H."/>
            <person name="Shin-I T."/>
            <person name="Minakuchi Y."/>
            <person name="Ohishi K."/>
            <person name="Motoyama A."/>
            <person name="Aizu T."/>
            <person name="Enomoto A."/>
            <person name="Kondo K."/>
            <person name="Tanaka S."/>
            <person name="Hara Y."/>
            <person name="Koshikawa S."/>
            <person name="Sagara H."/>
            <person name="Miura T."/>
            <person name="Yokobori S."/>
            <person name="Miyagawa K."/>
            <person name="Suzuki Y."/>
            <person name="Kubo T."/>
            <person name="Oyama M."/>
            <person name="Kohara Y."/>
            <person name="Fujiyama A."/>
            <person name="Arakawa K."/>
            <person name="Katayama T."/>
            <person name="Toyoda A."/>
            <person name="Kunieda T."/>
        </authorList>
    </citation>
    <scope>NUCLEOTIDE SEQUENCE [LARGE SCALE GENOMIC DNA]</scope>
    <source>
        <strain evidence="4 5">YOKOZUNA-1</strain>
    </source>
</reference>
<dbReference type="Proteomes" id="UP000186922">
    <property type="component" value="Unassembled WGS sequence"/>
</dbReference>
<dbReference type="Gene3D" id="1.20.58.900">
    <property type="match status" value="1"/>
</dbReference>
<evidence type="ECO:0000313" key="4">
    <source>
        <dbReference type="EMBL" id="GAU90941.1"/>
    </source>
</evidence>
<dbReference type="InterPro" id="IPR058732">
    <property type="entry name" value="RUNDC1_M"/>
</dbReference>
<gene>
    <name evidence="4" type="primary">RvY_03289-1</name>
    <name evidence="4" type="synonym">RvY_03289.1</name>
    <name evidence="4" type="ORF">RvY_03289</name>
</gene>
<dbReference type="InterPro" id="IPR037213">
    <property type="entry name" value="Run_dom_sf"/>
</dbReference>
<feature type="region of interest" description="Disordered" evidence="2">
    <location>
        <begin position="295"/>
        <end position="339"/>
    </location>
</feature>
<dbReference type="AlphaFoldDB" id="A0A1D1UNC3"/>
<dbReference type="PANTHER" id="PTHR15591:SF19">
    <property type="entry name" value="RUN DOMAIN-CONTAINING PROTEIN 1 ISOFORM X1"/>
    <property type="match status" value="1"/>
</dbReference>
<comment type="caution">
    <text evidence="4">The sequence shown here is derived from an EMBL/GenBank/DDBJ whole genome shotgun (WGS) entry which is preliminary data.</text>
</comment>
<dbReference type="InterPro" id="IPR047343">
    <property type="entry name" value="RUSC1_2"/>
</dbReference>
<dbReference type="STRING" id="947166.A0A1D1UNC3"/>
<accession>A0A1D1UNC3</accession>
<keyword evidence="1" id="KW-0175">Coiled coil</keyword>
<dbReference type="SUPFAM" id="SSF140741">
    <property type="entry name" value="RUN domain-like"/>
    <property type="match status" value="1"/>
</dbReference>
<dbReference type="EMBL" id="BDGG01000001">
    <property type="protein sequence ID" value="GAU90941.1"/>
    <property type="molecule type" value="Genomic_DNA"/>
</dbReference>
<feature type="coiled-coil region" evidence="1">
    <location>
        <begin position="76"/>
        <end position="103"/>
    </location>
</feature>
<sequence>MMQEVPVNEDGHQWASFSSFDFTQLPKNDKKGGVVECLECPPKVDQDQALLQLEDVWINLDQQSLPSDMEYSQQTEHSEAKEMDLYSERMQEMEEQQEMLNSSLLSLTTHFAQVQFRLKQISSTADPETKEALLKDLERFAFEGVPEIAPLSPQSPKSSGRRSIGSSDFGVEENEEKSEVYTKQVMETKDLITRLQKQLTEVEQWAYESGQSEAPSLSVLKNQKLILDTLRERVKLSVDGYEQLSDEEMRVKVDQAVESIIVPFRQKEMAQEKTVERLQTFVHDLERYVQHLQGQVNKASVDSPKKSTKKQNGKEATNEDEPSTMQSLSGTREPVDPRSRASVGTLFDRAYNVLHFFALINWTGCLRDGRRYGSSNGAFHRNTMKRTVKGNHWGDSRAALQVAIGRLLEACKSQPVLNRGKKGRKEVVVEEDALVVRLVRKDLAAALMDLMRHGLMQLSNDSSLVPRMMLCTSPRSDEPVELHPWDFLIKYYAYKRGKEFNCSATKKLSDSFQLSRVGATVLTPVDQLLSLLGTILDSHQKFQTSSTMLFRAFLCAALNRQCLSTWLRLIYCTKPLVDEYYMPWSYAIKTHFEDACQSLEGLQAYTFNLPTDLAIRSFSALDEAF</sequence>
<protein>
    <recommendedName>
        <fullName evidence="3">RUN domain-containing protein</fullName>
    </recommendedName>
</protein>
<evidence type="ECO:0000259" key="3">
    <source>
        <dbReference type="PROSITE" id="PS50826"/>
    </source>
</evidence>
<dbReference type="PANTHER" id="PTHR15591">
    <property type="entry name" value="RUN AND SH3 DOMAIN CONTAINING"/>
    <property type="match status" value="1"/>
</dbReference>
<dbReference type="OrthoDB" id="10068328at2759"/>
<keyword evidence="5" id="KW-1185">Reference proteome</keyword>
<dbReference type="Pfam" id="PF02759">
    <property type="entry name" value="RUN"/>
    <property type="match status" value="1"/>
</dbReference>
<feature type="domain" description="RUN" evidence="3">
    <location>
        <begin position="434"/>
        <end position="614"/>
    </location>
</feature>
<feature type="region of interest" description="Disordered" evidence="2">
    <location>
        <begin position="147"/>
        <end position="179"/>
    </location>
</feature>
<proteinExistence type="predicted"/>
<organism evidence="4 5">
    <name type="scientific">Ramazzottius varieornatus</name>
    <name type="common">Water bear</name>
    <name type="synonym">Tardigrade</name>
    <dbReference type="NCBI Taxonomy" id="947166"/>
    <lineage>
        <taxon>Eukaryota</taxon>
        <taxon>Metazoa</taxon>
        <taxon>Ecdysozoa</taxon>
        <taxon>Tardigrada</taxon>
        <taxon>Eutardigrada</taxon>
        <taxon>Parachela</taxon>
        <taxon>Hypsibioidea</taxon>
        <taxon>Ramazzottiidae</taxon>
        <taxon>Ramazzottius</taxon>
    </lineage>
</organism>
<dbReference type="InterPro" id="IPR004012">
    <property type="entry name" value="Run_dom"/>
</dbReference>
<dbReference type="PROSITE" id="PS50826">
    <property type="entry name" value="RUN"/>
    <property type="match status" value="1"/>
</dbReference>
<evidence type="ECO:0000256" key="2">
    <source>
        <dbReference type="SAM" id="MobiDB-lite"/>
    </source>
</evidence>
<dbReference type="CDD" id="cd17683">
    <property type="entry name" value="RUN_RUNDC1"/>
    <property type="match status" value="1"/>
</dbReference>
<evidence type="ECO:0000256" key="1">
    <source>
        <dbReference type="SAM" id="Coils"/>
    </source>
</evidence>
<evidence type="ECO:0000313" key="5">
    <source>
        <dbReference type="Proteomes" id="UP000186922"/>
    </source>
</evidence>
<dbReference type="Pfam" id="PF26030">
    <property type="entry name" value="RUNDC1"/>
    <property type="match status" value="1"/>
</dbReference>